<accession>A0ABT3XT63</accession>
<organism evidence="2 3">
    <name type="scientific">Chryseobacterium formosus</name>
    <dbReference type="NCBI Taxonomy" id="1537363"/>
    <lineage>
        <taxon>Bacteria</taxon>
        <taxon>Pseudomonadati</taxon>
        <taxon>Bacteroidota</taxon>
        <taxon>Flavobacteriia</taxon>
        <taxon>Flavobacteriales</taxon>
        <taxon>Weeksellaceae</taxon>
        <taxon>Chryseobacterium group</taxon>
        <taxon>Chryseobacterium</taxon>
    </lineage>
</organism>
<keyword evidence="3" id="KW-1185">Reference proteome</keyword>
<feature type="repeat" description="ANK" evidence="1">
    <location>
        <begin position="39"/>
        <end position="71"/>
    </location>
</feature>
<evidence type="ECO:0000313" key="3">
    <source>
        <dbReference type="Proteomes" id="UP001073122"/>
    </source>
</evidence>
<dbReference type="InterPro" id="IPR036770">
    <property type="entry name" value="Ankyrin_rpt-contain_sf"/>
</dbReference>
<keyword evidence="1" id="KW-0040">ANK repeat</keyword>
<protein>
    <submittedName>
        <fullName evidence="2">Ankyrin repeat domain-containing protein</fullName>
    </submittedName>
</protein>
<gene>
    <name evidence="2" type="ORF">OF897_12090</name>
</gene>
<dbReference type="SUPFAM" id="SSF48403">
    <property type="entry name" value="Ankyrin repeat"/>
    <property type="match status" value="1"/>
</dbReference>
<dbReference type="EMBL" id="JAOVZW010000013">
    <property type="protein sequence ID" value="MCX8524653.1"/>
    <property type="molecule type" value="Genomic_DNA"/>
</dbReference>
<dbReference type="PROSITE" id="PS50088">
    <property type="entry name" value="ANK_REPEAT"/>
    <property type="match status" value="1"/>
</dbReference>
<name>A0ABT3XT63_9FLAO</name>
<dbReference type="InterPro" id="IPR002110">
    <property type="entry name" value="Ankyrin_rpt"/>
</dbReference>
<comment type="caution">
    <text evidence="2">The sequence shown here is derived from an EMBL/GenBank/DDBJ whole genome shotgun (WGS) entry which is preliminary data.</text>
</comment>
<dbReference type="PROSITE" id="PS50297">
    <property type="entry name" value="ANK_REP_REGION"/>
    <property type="match status" value="1"/>
</dbReference>
<dbReference type="Pfam" id="PF00023">
    <property type="entry name" value="Ank"/>
    <property type="match status" value="1"/>
</dbReference>
<dbReference type="Gene3D" id="1.25.40.20">
    <property type="entry name" value="Ankyrin repeat-containing domain"/>
    <property type="match status" value="1"/>
</dbReference>
<dbReference type="SMART" id="SM00248">
    <property type="entry name" value="ANK"/>
    <property type="match status" value="1"/>
</dbReference>
<dbReference type="Proteomes" id="UP001073122">
    <property type="component" value="Unassembled WGS sequence"/>
</dbReference>
<evidence type="ECO:0000313" key="2">
    <source>
        <dbReference type="EMBL" id="MCX8524653.1"/>
    </source>
</evidence>
<proteinExistence type="predicted"/>
<reference evidence="2" key="1">
    <citation type="submission" date="2022-10" db="EMBL/GenBank/DDBJ databases">
        <title>Chryseobacterium sp. nov., a novel bacterial species.</title>
        <authorList>
            <person name="Cao Y."/>
        </authorList>
    </citation>
    <scope>NUCLEOTIDE SEQUENCE</scope>
    <source>
        <strain evidence="2">CCTCC AB2015118</strain>
    </source>
</reference>
<dbReference type="RefSeq" id="WP_267265937.1">
    <property type="nucleotide sequence ID" value="NZ_JAOVZW010000013.1"/>
</dbReference>
<evidence type="ECO:0000256" key="1">
    <source>
        <dbReference type="PROSITE-ProRule" id="PRU00023"/>
    </source>
</evidence>
<sequence>MKKLFSVIRKKEISEVSKILDKSPELVNCIAKGISKRDDGEIPLQTAIKTGNYDIAKLLIDCGANVKFMETEIEDEEWRKPVLHFAVEAVIANSRDEIYIPKYSPQNKSGFLGLLKKDQWTVKSEPTKNYQEAFKIMKLLIEEGAEIHSTNTTNNYKISAIEFICNRIEYYKFDHKRPFVKETLDDLLPMFELFKITKITDFDLPSISPKGNTVYQSYENIIDQIFS</sequence>